<accession>A0A0E0MQY7</accession>
<evidence type="ECO:0008006" key="4">
    <source>
        <dbReference type="Google" id="ProtNLM"/>
    </source>
</evidence>
<evidence type="ECO:0000313" key="2">
    <source>
        <dbReference type="EnsemblPlants" id="ORUFI01G02100.1"/>
    </source>
</evidence>
<dbReference type="AlphaFoldDB" id="A0A0E0MQY7"/>
<name>A0A0E0MQY7_ORYRU</name>
<dbReference type="HOGENOM" id="CLU_2188252_0_0_1"/>
<reference evidence="2" key="2">
    <citation type="submission" date="2015-06" db="UniProtKB">
        <authorList>
            <consortium name="EnsemblPlants"/>
        </authorList>
    </citation>
    <scope>IDENTIFICATION</scope>
</reference>
<organism evidence="2 3">
    <name type="scientific">Oryza rufipogon</name>
    <name type="common">Brownbeard rice</name>
    <name type="synonym">Asian wild rice</name>
    <dbReference type="NCBI Taxonomy" id="4529"/>
    <lineage>
        <taxon>Eukaryota</taxon>
        <taxon>Viridiplantae</taxon>
        <taxon>Streptophyta</taxon>
        <taxon>Embryophyta</taxon>
        <taxon>Tracheophyta</taxon>
        <taxon>Spermatophyta</taxon>
        <taxon>Magnoliopsida</taxon>
        <taxon>Liliopsida</taxon>
        <taxon>Poales</taxon>
        <taxon>Poaceae</taxon>
        <taxon>BOP clade</taxon>
        <taxon>Oryzoideae</taxon>
        <taxon>Oryzeae</taxon>
        <taxon>Oryzinae</taxon>
        <taxon>Oryza</taxon>
    </lineage>
</organism>
<feature type="region of interest" description="Disordered" evidence="1">
    <location>
        <begin position="38"/>
        <end position="59"/>
    </location>
</feature>
<keyword evidence="3" id="KW-1185">Reference proteome</keyword>
<proteinExistence type="predicted"/>
<protein>
    <recommendedName>
        <fullName evidence="4">DUF834 domain-containing protein</fullName>
    </recommendedName>
</protein>
<reference evidence="3" key="1">
    <citation type="submission" date="2013-06" db="EMBL/GenBank/DDBJ databases">
        <authorList>
            <person name="Zhao Q."/>
        </authorList>
    </citation>
    <scope>NUCLEOTIDE SEQUENCE</scope>
    <source>
        <strain evidence="3">cv. W1943</strain>
    </source>
</reference>
<dbReference type="EnsemblPlants" id="ORUFI01G02100.1">
    <property type="protein sequence ID" value="ORUFI01G02100.1"/>
    <property type="gene ID" value="ORUFI01G02100"/>
</dbReference>
<evidence type="ECO:0000313" key="3">
    <source>
        <dbReference type="Proteomes" id="UP000008022"/>
    </source>
</evidence>
<sequence>MAKAGARGAGQWWMKAAGMASAEGAKAAATDFATGSVSAAGGSRVRRGEEVVSSGDGGGWWRGDVEADGMWRLSCGLVGGEVGGASEAESGACGSGRASWRPVAVWSSG</sequence>
<evidence type="ECO:0000256" key="1">
    <source>
        <dbReference type="SAM" id="MobiDB-lite"/>
    </source>
</evidence>
<dbReference type="Proteomes" id="UP000008022">
    <property type="component" value="Unassembled WGS sequence"/>
</dbReference>
<dbReference type="Gramene" id="ORUFI01G02100.1">
    <property type="protein sequence ID" value="ORUFI01G02100.1"/>
    <property type="gene ID" value="ORUFI01G02100"/>
</dbReference>